<keyword evidence="14" id="KW-0966">Cell projection</keyword>
<dbReference type="Gene3D" id="1.10.287.2620">
    <property type="match status" value="1"/>
</dbReference>
<dbReference type="FunFam" id="3.20.180.20:FF:000003">
    <property type="entry name" value="Dynein heavy chain 12, axonemal"/>
    <property type="match status" value="1"/>
</dbReference>
<dbReference type="FunFam" id="1.10.287.2620:FF:000002">
    <property type="entry name" value="Dynein heavy chain 2, axonemal"/>
    <property type="match status" value="1"/>
</dbReference>
<dbReference type="FunFam" id="3.40.50.300:FF:001145">
    <property type="entry name" value="Putative dynein heavy chain"/>
    <property type="match status" value="1"/>
</dbReference>
<dbReference type="Gene3D" id="1.20.140.100">
    <property type="entry name" value="Dynein heavy chain, N-terminal domain 2"/>
    <property type="match status" value="1"/>
</dbReference>
<dbReference type="Pfam" id="PF12781">
    <property type="entry name" value="AAA_9"/>
    <property type="match status" value="1"/>
</dbReference>
<dbReference type="GO" id="GO:0016020">
    <property type="term" value="C:membrane"/>
    <property type="evidence" value="ECO:0007669"/>
    <property type="project" value="InterPro"/>
</dbReference>
<dbReference type="InterPro" id="IPR043157">
    <property type="entry name" value="Dynein_AAA1S"/>
</dbReference>
<feature type="domain" description="Dynein heavy chain linker" evidence="17">
    <location>
        <begin position="751"/>
        <end position="1156"/>
    </location>
</feature>
<feature type="domain" description="Dynein heavy chain 3 AAA+ lid" evidence="23">
    <location>
        <begin position="2221"/>
        <end position="2308"/>
    </location>
</feature>
<dbReference type="FunFam" id="1.20.920.20:FF:000006">
    <property type="entry name" value="Dynein, axonemal, heavy chain 6"/>
    <property type="match status" value="1"/>
</dbReference>
<dbReference type="Pfam" id="PF17852">
    <property type="entry name" value="Dynein_AAA_lid"/>
    <property type="match status" value="2"/>
</dbReference>
<evidence type="ECO:0000256" key="5">
    <source>
        <dbReference type="ARBA" id="ARBA00022679"/>
    </source>
</evidence>
<evidence type="ECO:0000313" key="27">
    <source>
        <dbReference type="Proteomes" id="UP000604046"/>
    </source>
</evidence>
<dbReference type="Gene3D" id="1.10.8.1220">
    <property type="match status" value="1"/>
</dbReference>
<dbReference type="Gene3D" id="1.20.920.30">
    <property type="match status" value="1"/>
</dbReference>
<dbReference type="Gene3D" id="1.10.472.130">
    <property type="match status" value="1"/>
</dbReference>
<evidence type="ECO:0000256" key="12">
    <source>
        <dbReference type="ARBA" id="ARBA00023175"/>
    </source>
</evidence>
<dbReference type="GO" id="GO:0007018">
    <property type="term" value="P:microtubule-based movement"/>
    <property type="evidence" value="ECO:0007669"/>
    <property type="project" value="InterPro"/>
</dbReference>
<keyword evidence="11" id="KW-0969">Cilium</keyword>
<dbReference type="Gene3D" id="3.10.490.20">
    <property type="match status" value="1"/>
</dbReference>
<evidence type="ECO:0000259" key="16">
    <source>
        <dbReference type="Pfam" id="PF03028"/>
    </source>
</evidence>
<dbReference type="Pfam" id="PF18199">
    <property type="entry name" value="Dynein_C"/>
    <property type="match status" value="1"/>
</dbReference>
<reference evidence="26" key="1">
    <citation type="submission" date="2021-02" db="EMBL/GenBank/DDBJ databases">
        <authorList>
            <person name="Dougan E. K."/>
            <person name="Rhodes N."/>
            <person name="Thang M."/>
            <person name="Chan C."/>
        </authorList>
    </citation>
    <scope>NUCLEOTIDE SEQUENCE</scope>
</reference>
<evidence type="ECO:0000256" key="14">
    <source>
        <dbReference type="ARBA" id="ARBA00023273"/>
    </source>
</evidence>
<evidence type="ECO:0000259" key="25">
    <source>
        <dbReference type="Pfam" id="PF18199"/>
    </source>
</evidence>
<feature type="domain" description="Dynein heavy chain AAA lid" evidence="24">
    <location>
        <begin position="3619"/>
        <end position="3758"/>
    </location>
</feature>
<dbReference type="FunFam" id="3.40.50.300:FF:000362">
    <property type="entry name" value="Dynein, axonemal, heavy chain 6"/>
    <property type="match status" value="1"/>
</dbReference>
<feature type="domain" description="Dynein heavy chain ATP-binding dynein motor region" evidence="21">
    <location>
        <begin position="3005"/>
        <end position="3228"/>
    </location>
</feature>
<dbReference type="Gene3D" id="1.20.920.20">
    <property type="match status" value="1"/>
</dbReference>
<dbReference type="GO" id="GO:0051959">
    <property type="term" value="F:dynein light intermediate chain binding"/>
    <property type="evidence" value="ECO:0007669"/>
    <property type="project" value="InterPro"/>
</dbReference>
<keyword evidence="10 15" id="KW-0175">Coiled coil</keyword>
<dbReference type="Gene3D" id="3.20.180.20">
    <property type="entry name" value="Dynein heavy chain, N-terminal domain 2"/>
    <property type="match status" value="1"/>
</dbReference>
<dbReference type="GO" id="GO:0008569">
    <property type="term" value="F:minus-end-directed microtubule motor activity"/>
    <property type="evidence" value="ECO:0007669"/>
    <property type="project" value="InterPro"/>
</dbReference>
<dbReference type="FunFam" id="1.20.58.1120:FF:000001">
    <property type="entry name" value="dynein heavy chain 2, axonemal"/>
    <property type="match status" value="1"/>
</dbReference>
<keyword evidence="27" id="KW-1185">Reference proteome</keyword>
<feature type="domain" description="Dynein heavy chain AAA module D4" evidence="20">
    <location>
        <begin position="2358"/>
        <end position="2614"/>
    </location>
</feature>
<evidence type="ECO:0000256" key="13">
    <source>
        <dbReference type="ARBA" id="ARBA00023212"/>
    </source>
</evidence>
<evidence type="ECO:0000259" key="17">
    <source>
        <dbReference type="Pfam" id="PF08393"/>
    </source>
</evidence>
<dbReference type="Gene3D" id="6.10.140.1060">
    <property type="match status" value="1"/>
</dbReference>
<dbReference type="InterPro" id="IPR026983">
    <property type="entry name" value="DHC"/>
</dbReference>
<keyword evidence="8" id="KW-0067">ATP-binding</keyword>
<sequence length="4075" mass="459773">MFKVNAVLFFGECWFSPLADISASSSPLHQSPSQADFLRTSLRCPSSWEPLLLDLKDADTLLSHGEAPQARQVLSRAVSRALEEDLELLEPVELRSRAFVRAASLRRALEECAVGMGTAFRLLAMSHYGDPKVRDAETKVQVAALEVALRMQHIASGWLIYAYNVAQHRDSFIDDSAWPIRSQEFGDEHRSVAATLRALRAQLPQSPSRSTEMVKPSIRVHGLSLCIVTICDYPDGVLLPRLAASVHGMYAHRHGYGYIHHRRPPAWGKVEALREAMGDDRWDWVVWIDCDLYFMDLERTLDSLLLTYARASEEATPLAIDDSVHLLVTEDAQSLNTAIFLMRQSDWNSYHPISSRLVGETWAPGKFVLSFNGATRSHVKSLSGPNVADVLHVTGMGMARFCWICTGHLSAFLAFQANYYDLFCQLNSVQRLCKDLALAWRMWDVLSDDAAAASMTPWLDRLDRWTGGADSRKTACALPALQDYLALFASYEDLLQLEPAEFVQAKADADISTAEAKNCILEQVQKEHEILESIPESIVVGLFEVSCNEIRKTLAGKHRKIQELLLDMMMTKFRDGTQEITDAYAGVFSQLRKSPKDIEEVTAMREYIATIPAEILKMAPDTKRCLDTYGVLEEFGVQLTADDFYQRWRVFGCPKSTYDLVAKVEEDIRELEASFAAAQQQEQSDFDDMIVDMANTIENFAQYNDFEKLDEIYENVESVNERLKSAATQAKLFNSRELLFGKEATDYGMIAQLTKEWEPFSQLWVTAYNWTYDSKKWLTGPFQAVDAKSCESSVMAGTKTLFKAVRAFEKREGCDEVLGIARHIKEAIDAFVPKVPIVVGLRNPGMAERHWQQVSNLVGSEVNPSMENFTLEKFEELGMVEHAAAIADIGDRAGKEQNIENQLKNMQAAWDKVFFDCSEPYRTTGTYILKGADEVMAVLDEQIVVTQAMQFSPFNKPFKEDIDEWNDKLMYVSECLDQWLKVQRAWMYLQPIFDSPDIMKQLPTEGKKFKVVDGKWRQTMSRVHSNGHALTQCTQEGLLTQWQTVNRDLDIVQKGLDDYLATKCAAFARFYFLSNDELLEILSQTKDPLRVQPFLSKVFEAMKKLTFTDQLVATQMHSKEGEIIDFVNPVVTKDKNVETWMTEVENEMIAGVRNVCRIGVESYPEMPRTEWVLQNPGQVCLNSSQVHWTAEVEEAIKGGTVAEYFTRLSEQLLDLVRLVRGDITKLQRMSIGALVVIDVHAKDTVEKLAKEKIDDCMSFEWISQLRYYWEMDDRNSENMWVRMVQTPFPYGYEYLGNSFRLVITPLTDMCYMTLMGAQSLNLGGAPAGPAGTGKTETTKDLAKALAKQCVVFNCSPEMDYLMVGKFFKGLASSGAWCCFDEFNRIYIEVLSVIAQQLLQLFSAKRELTSYNDSVELEFDSTLIMMRPTFNVFITMNPGYAGRSELPDNLAALFRPMAMMVPDYAMIGEISFYAFGFEKGRHLAKKMVTTFQLCSEQLSAQSHYDYGMRAVKTVIEAAGLNKRKYPDQSEGQILLRALQDVNVPKFLKDDLPLFYNIISDLFPGVEKPAIDYGKLDEMAREKSKQTNLQPTDYFIKKQFELFDMIQVRHGMMLVGPTGGGKTCCYRTLQAACTALVDPKDGESPFQKTHVHVLNPKAITQNQLYGAFDEVTREWSDGVAAELIRNATRDNHNPDHHWVMFDGPVDALWIESMNTVLDDNKKLCLVSGEIIALTAKMRMQFEVEDLEVASPATVSRCGMIYMEPESLGYQPFFDSWLEALPETFSFKPILAQTLRRLLEEVVPPCIAYVNKKTVRCVTTTDNNSIQALFRLMDCYFVNFQPTELKPAASFKDAIAEPLACIGCYFSLCYQFQFLYHVPNLVPLFFFCLIWSIGATCDAKSRKGFSDLVGGLQWLAVWATVSEDLRPPVLEELEKAFLSAPPVQPDAQLPGIEPGDMLYDYFFDQEKREFVPWMTTIPKFEVPRGAKYEEIVVPSVDSVRLVYLFQLLVLNDKHVLCPGPTGTGKSVNISLWLQKQAPENYQGVFINFSAQTHVNQLQDLIDSKLEKRRRGVYGPPAGKKMVGAVHRCQCPGMPCEGTSKTAMLAESCRGVEWRVKEYYGAQPPIELIRQWHDHGGWYNRKELVKHRFNIIDVVMVSAMGPPGGGRTFITERLKRHYSTTAYSDLSDVSIKHIFDVISKYFFAVYDESVQKLVPTMIGCTIGVFKQALNDLLPTPAKSHYLFNLRDIWKVFLGLCSLSQKKSNNPLTVTRCWAHEIQRVFGDRLTDNQDLQWMKTQVETAVGQDLGQKLEDVFNKERLIFASFLTQEVENRTYDEITDMQAMKQAIEEYLEDYNQVFSITMPLVMFLDACEHCARICRVLSQPNGNVLLLGVGGSGRQSLTRLSAYMNEADCFQIEVAKGYGMTEFKDDVKKCLMKCGVEDKVQIFLFCDTQIVKEDFVEAINNVLNSGDVPNLYANEDFEAISSSCRQLCQSMGMQPTKANLFSAYLSRVKKNVHVTLAFSPVGDSFRNRLRSFPSLVNCCTIDWFHEWPAEALYSVAKQQIAGQSVELPNLEGSLKMFQTIHQSVEASSKSFLKATNRYVYVTPTSFLELLNSFVGILADKRKQVGTLQHRYSVGLGKIGDAEEQVAGLQQMLVEKKPVLEKTQKEVSEMMVVITKDKGEAEEVSQAVAAEEASAAVKAEETQAIKDDAQRDLDEALPALDQAVECLRKLKKEHIQEVKALANPPAGVRLACEGVCIMFQLKPVKKPDPNNPSKKIEDYWETSQKQVLVDAKKLLEDLMDFDKDNIPDKVIQTIGPYIDREDFDPAAIKKASIACEALCLWVRAMYKYHFVAKAVEPKRQLLKQAESELAECQEKLDAAQSKLRQVQNKIAALEADFNAAVEKQKELQDDMNLCEVKLQRAHKLIGGLGGEKARWGQNVKDLNAQLGLLPGDCIVAAGMVSYAGPFTSQVRSDCEELWRNELAELEMAHTKGCSMSTVLGDPVKIQQWVVCSLPNDQLSVENGIIIDRARRWPLMIDPQRQANKYIKNMGKDTETGIDVCKLSEKNFLRTLELGIQFGKWILLENIGINLDPALEPVLGQQKVKDGTGYVIKLGDKSVTYTETFKFFMTTTLPNPHYSPETSVKVTLLNFAITPSGLEDQMLGIVVAKERPDLEEEKNNLVVQNAKNNKILKDIEDDILRLLATSEGDVLEDDTLVDKVTDSKAVSDDINEKKKVAEVTEKNIDAARESYRPVAFRTAVLFFCIVELTNIDPMYQYSLQWFQKLFTIAIDTSPKSEDFDERLGILKSFFTEALYQSICRGLFEKDKTLFSFALCTSILRGDKLLDDAELRFLLVGPTADLVEKGPPIPDEWVGKPRWNEILTLSGLPAFAGFSDYFASHVSDFKRLYDSVEADKEPIPGEWDAKLTPMQKMCFIRAMRTDCLKASVITFISQQIGHAFVEPPTFDISKSFADSVNTTPLIFILSPGTDPVSDVIAFADKLGMLKRFESISLGQGQGPKAMKLIENAQGSGGWVLLSNCHLMESWMPTLEAVVEQFNPDNMQTSFRLWLTSMPAKSFPVQVLQNGVKMTNEPPSGLRANLLRSYSALSDDLFKESNKPEIFKTLLFGFCFFHAVVQDRRKFGPIGWNIAYGFTPEDLQVCRQQLMLFVNQYEQVPYKVLNFLGAKINYGGRVTDDKDKLLISTILQTFICPESVGQRDGYKYSTSGLYYAPAAETMEEFVTYIKGLPLYPMPEAFGLHENCNITCAQDEALKLLTGMQSMVSLSSGGGDGGSADSVMDDTAASIQDRLPTPFPLDVCETKFPTLYEESMNTVVKQECLRYNKLLWAMTSSLKDFRKAIKGLIVMTAELEAAGKSLFVNEVPEMWSSKGPLSLKPLSSWYLDILARVGFFQMWFDLGHAPPVFWISGIFFPQAFFTGAMQNFARKYGEEIDLLSFSQQTMDHISDAPAQLTKPPDDGVYVYGIFLEGARFDNTTHQLEESRPKELFTDLPPLQFLPVKNRVPDVADYRCPCYKVVSRKGTLLTTGHSTNFVLYIEVKTDQVVDKWIKAGVAAFLALKY</sequence>
<dbReference type="Gene3D" id="1.10.8.720">
    <property type="entry name" value="Region D6 of dynein motor"/>
    <property type="match status" value="1"/>
</dbReference>
<dbReference type="Gene3D" id="1.10.8.710">
    <property type="match status" value="1"/>
</dbReference>
<feature type="domain" description="Dynein heavy chain hydrolytic ATP-binding dynein motor region" evidence="18">
    <location>
        <begin position="1290"/>
        <end position="1621"/>
    </location>
</feature>
<comment type="similarity">
    <text evidence="2">Belongs to the dynein heavy chain family.</text>
</comment>
<dbReference type="PANTHER" id="PTHR22878:SF68">
    <property type="entry name" value="DYNEIN HEAVY CHAIN 6, AXONEMAL-LIKE"/>
    <property type="match status" value="1"/>
</dbReference>
<accession>A0A812UTI3</accession>
<evidence type="ECO:0000259" key="19">
    <source>
        <dbReference type="Pfam" id="PF12777"/>
    </source>
</evidence>
<evidence type="ECO:0000259" key="21">
    <source>
        <dbReference type="Pfam" id="PF12781"/>
    </source>
</evidence>
<dbReference type="FunFam" id="3.40.50.300:FF:000063">
    <property type="entry name" value="dynein heavy chain 6, axonemal"/>
    <property type="match status" value="1"/>
</dbReference>
<dbReference type="FunFam" id="1.20.140.100:FF:000004">
    <property type="entry name" value="Dynein axonemal heavy chain 6"/>
    <property type="match status" value="1"/>
</dbReference>
<dbReference type="Pfam" id="PF03028">
    <property type="entry name" value="Dynein_heavy"/>
    <property type="match status" value="1"/>
</dbReference>
<dbReference type="FunFam" id="1.10.8.710:FF:000004">
    <property type="entry name" value="Dynein axonemal heavy chain 6"/>
    <property type="match status" value="1"/>
</dbReference>
<dbReference type="InterPro" id="IPR008630">
    <property type="entry name" value="Glyco_trans_34"/>
</dbReference>
<feature type="domain" description="Dynein heavy chain coiled coil stalk" evidence="19">
    <location>
        <begin position="2630"/>
        <end position="2978"/>
    </location>
</feature>
<dbReference type="Gene3D" id="1.20.1270.280">
    <property type="match status" value="1"/>
</dbReference>
<dbReference type="InterPro" id="IPR035699">
    <property type="entry name" value="AAA_6"/>
</dbReference>
<dbReference type="SUPFAM" id="SSF52540">
    <property type="entry name" value="P-loop containing nucleoside triphosphate hydrolases"/>
    <property type="match status" value="4"/>
</dbReference>
<dbReference type="InterPro" id="IPR043160">
    <property type="entry name" value="Dynein_C_barrel"/>
</dbReference>
<dbReference type="InterPro" id="IPR027417">
    <property type="entry name" value="P-loop_NTPase"/>
</dbReference>
<keyword evidence="13" id="KW-0206">Cytoskeleton</keyword>
<feature type="domain" description="Dynein heavy chain region D6 P-loop" evidence="16">
    <location>
        <begin position="3474"/>
        <end position="3587"/>
    </location>
</feature>
<dbReference type="Pfam" id="PF18198">
    <property type="entry name" value="AAA_lid_11"/>
    <property type="match status" value="1"/>
</dbReference>
<dbReference type="FunFam" id="1.10.8.720:FF:000001">
    <property type="entry name" value="dynein heavy chain 7, axonemal"/>
    <property type="match status" value="1"/>
</dbReference>
<dbReference type="InterPro" id="IPR041589">
    <property type="entry name" value="DNAH3_AAA_lid_1"/>
</dbReference>
<evidence type="ECO:0000256" key="10">
    <source>
        <dbReference type="ARBA" id="ARBA00023054"/>
    </source>
</evidence>
<dbReference type="GO" id="GO:0005524">
    <property type="term" value="F:ATP binding"/>
    <property type="evidence" value="ECO:0007669"/>
    <property type="project" value="UniProtKB-KW"/>
</dbReference>
<dbReference type="Gene3D" id="1.20.58.1120">
    <property type="match status" value="1"/>
</dbReference>
<evidence type="ECO:0000256" key="2">
    <source>
        <dbReference type="ARBA" id="ARBA00008887"/>
    </source>
</evidence>
<name>A0A812UTI3_9DINO</name>
<dbReference type="InterPro" id="IPR042219">
    <property type="entry name" value="AAA_lid_11_sf"/>
</dbReference>
<keyword evidence="9" id="KW-0243">Dynein</keyword>
<dbReference type="GO" id="GO:0005858">
    <property type="term" value="C:axonemal dynein complex"/>
    <property type="evidence" value="ECO:0007669"/>
    <property type="project" value="UniProtKB-ARBA"/>
</dbReference>
<feature type="domain" description="Dynein heavy chain AAA 5 extension" evidence="22">
    <location>
        <begin position="1879"/>
        <end position="1971"/>
    </location>
</feature>
<evidence type="ECO:0000256" key="11">
    <source>
        <dbReference type="ARBA" id="ARBA00023069"/>
    </source>
</evidence>
<keyword evidence="4" id="KW-0328">Glycosyltransferase</keyword>
<evidence type="ECO:0000259" key="22">
    <source>
        <dbReference type="Pfam" id="PF17852"/>
    </source>
</evidence>
<evidence type="ECO:0000256" key="9">
    <source>
        <dbReference type="ARBA" id="ARBA00023017"/>
    </source>
</evidence>
<keyword evidence="3" id="KW-0963">Cytoplasm</keyword>
<dbReference type="PANTHER" id="PTHR22878">
    <property type="entry name" value="DYNEIN HEAVY CHAIN 6, AXONEMAL-LIKE-RELATED"/>
    <property type="match status" value="1"/>
</dbReference>
<evidence type="ECO:0000256" key="1">
    <source>
        <dbReference type="ARBA" id="ARBA00004430"/>
    </source>
</evidence>
<evidence type="ECO:0000256" key="7">
    <source>
        <dbReference type="ARBA" id="ARBA00022741"/>
    </source>
</evidence>
<dbReference type="InterPro" id="IPR024743">
    <property type="entry name" value="Dynein_HC_stalk"/>
</dbReference>
<feature type="domain" description="Dynein heavy chain C-terminal" evidence="25">
    <location>
        <begin position="3769"/>
        <end position="4071"/>
    </location>
</feature>
<dbReference type="InterPro" id="IPR041466">
    <property type="entry name" value="Dynein_AAA5_ext"/>
</dbReference>
<keyword evidence="5" id="KW-0808">Transferase</keyword>
<dbReference type="Pfam" id="PF08393">
    <property type="entry name" value="DHC_N2"/>
    <property type="match status" value="1"/>
</dbReference>
<dbReference type="InterPro" id="IPR035706">
    <property type="entry name" value="AAA_9"/>
</dbReference>
<dbReference type="FunFam" id="3.40.50.300:FF:002141">
    <property type="entry name" value="Dynein heavy chain"/>
    <property type="match status" value="1"/>
</dbReference>
<organism evidence="26 27">
    <name type="scientific">Symbiodinium natans</name>
    <dbReference type="NCBI Taxonomy" id="878477"/>
    <lineage>
        <taxon>Eukaryota</taxon>
        <taxon>Sar</taxon>
        <taxon>Alveolata</taxon>
        <taxon>Dinophyceae</taxon>
        <taxon>Suessiales</taxon>
        <taxon>Symbiodiniaceae</taxon>
        <taxon>Symbiodinium</taxon>
    </lineage>
</organism>
<dbReference type="EMBL" id="CAJNDS010002789">
    <property type="protein sequence ID" value="CAE7597872.1"/>
    <property type="molecule type" value="Genomic_DNA"/>
</dbReference>
<dbReference type="FunFam" id="1.20.920.30:FF:000002">
    <property type="entry name" value="Dynein axonemal heavy chain 3"/>
    <property type="match status" value="1"/>
</dbReference>
<evidence type="ECO:0000313" key="26">
    <source>
        <dbReference type="EMBL" id="CAE7597872.1"/>
    </source>
</evidence>
<protein>
    <submittedName>
        <fullName evidence="26">Dnah1 protein</fullName>
    </submittedName>
</protein>
<dbReference type="OrthoDB" id="537704at2759"/>
<evidence type="ECO:0000259" key="18">
    <source>
        <dbReference type="Pfam" id="PF12774"/>
    </source>
</evidence>
<keyword evidence="12" id="KW-0505">Motor protein</keyword>
<dbReference type="Proteomes" id="UP000604046">
    <property type="component" value="Unassembled WGS sequence"/>
</dbReference>
<dbReference type="InterPro" id="IPR041658">
    <property type="entry name" value="AAA_lid_11"/>
</dbReference>
<dbReference type="InterPro" id="IPR041228">
    <property type="entry name" value="Dynein_C"/>
</dbReference>
<comment type="caution">
    <text evidence="26">The sequence shown here is derived from an EMBL/GenBank/DDBJ whole genome shotgun (WGS) entry which is preliminary data.</text>
</comment>
<dbReference type="Pfam" id="PF17857">
    <property type="entry name" value="AAA_lid_1"/>
    <property type="match status" value="1"/>
</dbReference>
<dbReference type="GO" id="GO:0005874">
    <property type="term" value="C:microtubule"/>
    <property type="evidence" value="ECO:0007669"/>
    <property type="project" value="UniProtKB-KW"/>
</dbReference>
<dbReference type="InterPro" id="IPR042222">
    <property type="entry name" value="Dynein_2_N"/>
</dbReference>
<evidence type="ECO:0000256" key="8">
    <source>
        <dbReference type="ARBA" id="ARBA00022840"/>
    </source>
</evidence>
<gene>
    <name evidence="26" type="primary">Dnah1</name>
    <name evidence="26" type="ORF">SNAT2548_LOCUS34017</name>
</gene>
<dbReference type="Pfam" id="PF12780">
    <property type="entry name" value="AAA_8"/>
    <property type="match status" value="1"/>
</dbReference>
<evidence type="ECO:0000256" key="3">
    <source>
        <dbReference type="ARBA" id="ARBA00022490"/>
    </source>
</evidence>
<dbReference type="InterPro" id="IPR042228">
    <property type="entry name" value="Dynein_linker_3"/>
</dbReference>
<dbReference type="Pfam" id="PF12777">
    <property type="entry name" value="MT"/>
    <property type="match status" value="1"/>
</dbReference>
<dbReference type="InterPro" id="IPR013602">
    <property type="entry name" value="Dynein_heavy_linker"/>
</dbReference>
<evidence type="ECO:0000259" key="20">
    <source>
        <dbReference type="Pfam" id="PF12780"/>
    </source>
</evidence>
<dbReference type="GO" id="GO:0045505">
    <property type="term" value="F:dynein intermediate chain binding"/>
    <property type="evidence" value="ECO:0007669"/>
    <property type="project" value="InterPro"/>
</dbReference>
<dbReference type="GO" id="GO:0016757">
    <property type="term" value="F:glycosyltransferase activity"/>
    <property type="evidence" value="ECO:0007669"/>
    <property type="project" value="UniProtKB-KW"/>
</dbReference>
<evidence type="ECO:0000256" key="15">
    <source>
        <dbReference type="SAM" id="Coils"/>
    </source>
</evidence>
<proteinExistence type="inferred from homology"/>
<dbReference type="Pfam" id="PF12775">
    <property type="entry name" value="AAA_7"/>
    <property type="match status" value="2"/>
</dbReference>
<keyword evidence="6" id="KW-0493">Microtubule</keyword>
<feature type="coiled-coil region" evidence="15">
    <location>
        <begin position="2854"/>
        <end position="2909"/>
    </location>
</feature>
<dbReference type="Gene3D" id="3.40.50.300">
    <property type="entry name" value="P-loop containing nucleotide triphosphate hydrolases"/>
    <property type="match status" value="5"/>
</dbReference>
<keyword evidence="7" id="KW-0547">Nucleotide-binding</keyword>
<comment type="subcellular location">
    <subcellularLocation>
        <location evidence="1">Cytoplasm</location>
        <location evidence="1">Cytoskeleton</location>
        <location evidence="1">Cilium axoneme</location>
    </subcellularLocation>
</comment>
<dbReference type="FunFam" id="1.10.8.1220:FF:000001">
    <property type="entry name" value="Dynein axonemal heavy chain 5"/>
    <property type="match status" value="1"/>
</dbReference>
<dbReference type="Pfam" id="PF12774">
    <property type="entry name" value="AAA_6"/>
    <property type="match status" value="1"/>
</dbReference>
<evidence type="ECO:0000256" key="6">
    <source>
        <dbReference type="ARBA" id="ARBA00022701"/>
    </source>
</evidence>
<dbReference type="Pfam" id="PF05637">
    <property type="entry name" value="Glyco_transf_34"/>
    <property type="match status" value="1"/>
</dbReference>
<evidence type="ECO:0000259" key="24">
    <source>
        <dbReference type="Pfam" id="PF18198"/>
    </source>
</evidence>
<feature type="domain" description="Dynein heavy chain AAA 5 extension" evidence="22">
    <location>
        <begin position="1792"/>
        <end position="1866"/>
    </location>
</feature>
<dbReference type="InterPro" id="IPR004273">
    <property type="entry name" value="Dynein_heavy_D6_P-loop"/>
</dbReference>
<dbReference type="InterPro" id="IPR024317">
    <property type="entry name" value="Dynein_heavy_chain_D4_dom"/>
</dbReference>
<evidence type="ECO:0000259" key="23">
    <source>
        <dbReference type="Pfam" id="PF17857"/>
    </source>
</evidence>
<dbReference type="FunFam" id="3.10.490.20:FF:000009">
    <property type="entry name" value="Dynein heavy chain 4"/>
    <property type="match status" value="1"/>
</dbReference>
<evidence type="ECO:0000256" key="4">
    <source>
        <dbReference type="ARBA" id="ARBA00022676"/>
    </source>
</evidence>